<sequence>MRVLLYSILTVFFVGLPVYSREKDAREVLNNPQDDPVAELIVYLEEGIPTAAEWLRETDDPRAVPALIAALDQDNEYVISTVINTLEYIQDTSAKDKLISMLGYDSYDVRFAAVQYMGTLRVTEAVSPLIALIETEQDDVPKSRVIRSLGDIGDARALRCLVKVLKDTTEIDYVRENSAIALGKLGDRRAVRVLLEMVDSDIPRYVLIDALAASGEIAMKPLKKAARNGEYRSIAVPAIAQLADRRQVRFLVKNLECYEVFRALLRIGDRRAVKPLIEYLENRPGYYTDYTIRILGEIGDRRAVPVLIDYMQNTNNEVRYRNTAAVALGKIGDRRAVEPMLE</sequence>
<organism evidence="1 2">
    <name type="scientific">candidate division WOR-3 bacterium</name>
    <dbReference type="NCBI Taxonomy" id="2052148"/>
    <lineage>
        <taxon>Bacteria</taxon>
        <taxon>Bacteria division WOR-3</taxon>
    </lineage>
</organism>
<dbReference type="SUPFAM" id="SSF48371">
    <property type="entry name" value="ARM repeat"/>
    <property type="match status" value="2"/>
</dbReference>
<dbReference type="PANTHER" id="PTHR12697">
    <property type="entry name" value="PBS LYASE HEAT-LIKE PROTEIN"/>
    <property type="match status" value="1"/>
</dbReference>
<feature type="non-terminal residue" evidence="1">
    <location>
        <position position="342"/>
    </location>
</feature>
<evidence type="ECO:0000313" key="1">
    <source>
        <dbReference type="EMBL" id="MBD3365585.1"/>
    </source>
</evidence>
<dbReference type="Gene3D" id="1.25.10.10">
    <property type="entry name" value="Leucine-rich Repeat Variant"/>
    <property type="match status" value="3"/>
</dbReference>
<dbReference type="InterPro" id="IPR004155">
    <property type="entry name" value="PBS_lyase_HEAT"/>
</dbReference>
<dbReference type="PANTHER" id="PTHR12697:SF5">
    <property type="entry name" value="DEOXYHYPUSINE HYDROXYLASE"/>
    <property type="match status" value="1"/>
</dbReference>
<dbReference type="Proteomes" id="UP000630660">
    <property type="component" value="Unassembled WGS sequence"/>
</dbReference>
<dbReference type="SMART" id="SM00567">
    <property type="entry name" value="EZ_HEAT"/>
    <property type="match status" value="7"/>
</dbReference>
<dbReference type="InterPro" id="IPR016024">
    <property type="entry name" value="ARM-type_fold"/>
</dbReference>
<comment type="caution">
    <text evidence="1">The sequence shown here is derived from an EMBL/GenBank/DDBJ whole genome shotgun (WGS) entry which is preliminary data.</text>
</comment>
<evidence type="ECO:0000313" key="2">
    <source>
        <dbReference type="Proteomes" id="UP000630660"/>
    </source>
</evidence>
<reference evidence="1" key="1">
    <citation type="submission" date="2019-11" db="EMBL/GenBank/DDBJ databases">
        <title>Microbial mats filling the niche in hypersaline microbial mats.</title>
        <authorList>
            <person name="Wong H.L."/>
            <person name="Macleod F.I."/>
            <person name="White R.A. III"/>
            <person name="Burns B.P."/>
        </authorList>
    </citation>
    <scope>NUCLEOTIDE SEQUENCE</scope>
    <source>
        <strain evidence="1">Bin_327</strain>
    </source>
</reference>
<dbReference type="GO" id="GO:0016491">
    <property type="term" value="F:oxidoreductase activity"/>
    <property type="evidence" value="ECO:0007669"/>
    <property type="project" value="TreeGrafter"/>
</dbReference>
<accession>A0A9D5KBB3</accession>
<protein>
    <recommendedName>
        <fullName evidence="3">HEAT repeat domain-containing protein</fullName>
    </recommendedName>
</protein>
<name>A0A9D5KBB3_UNCW3</name>
<proteinExistence type="predicted"/>
<dbReference type="InterPro" id="IPR011989">
    <property type="entry name" value="ARM-like"/>
</dbReference>
<dbReference type="Pfam" id="PF13646">
    <property type="entry name" value="HEAT_2"/>
    <property type="match status" value="3"/>
</dbReference>
<dbReference type="EMBL" id="WJKJ01000340">
    <property type="protein sequence ID" value="MBD3365585.1"/>
    <property type="molecule type" value="Genomic_DNA"/>
</dbReference>
<dbReference type="AlphaFoldDB" id="A0A9D5KBB3"/>
<evidence type="ECO:0008006" key="3">
    <source>
        <dbReference type="Google" id="ProtNLM"/>
    </source>
</evidence>
<gene>
    <name evidence="1" type="ORF">GF359_10270</name>
</gene>